<dbReference type="CDD" id="cd10150">
    <property type="entry name" value="CobN_like"/>
    <property type="match status" value="1"/>
</dbReference>
<gene>
    <name evidence="4" type="ordered locus">MmarC5_1481</name>
</gene>
<dbReference type="GO" id="GO:0051116">
    <property type="term" value="F:cobaltochelatase activity"/>
    <property type="evidence" value="ECO:0007669"/>
    <property type="project" value="UniProtKB-EC"/>
</dbReference>
<dbReference type="GeneID" id="4927705"/>
<dbReference type="InterPro" id="IPR013783">
    <property type="entry name" value="Ig-like_fold"/>
</dbReference>
<feature type="region of interest" description="Disordered" evidence="1">
    <location>
        <begin position="2017"/>
        <end position="2068"/>
    </location>
</feature>
<feature type="compositionally biased region" description="Low complexity" evidence="1">
    <location>
        <begin position="2017"/>
        <end position="2053"/>
    </location>
</feature>
<keyword evidence="2" id="KW-1133">Transmembrane helix</keyword>
<accession>A4FZZ4</accession>
<name>A4FZZ4_METM5</name>
<evidence type="ECO:0000256" key="2">
    <source>
        <dbReference type="SAM" id="Phobius"/>
    </source>
</evidence>
<dbReference type="KEGG" id="mmq:MmarC5_1481"/>
<dbReference type="Pfam" id="PF13620">
    <property type="entry name" value="CarboxypepD_reg"/>
    <property type="match status" value="3"/>
</dbReference>
<dbReference type="InterPro" id="IPR003672">
    <property type="entry name" value="CobN/Mg_chltase"/>
</dbReference>
<reference evidence="4 5" key="1">
    <citation type="submission" date="2007-03" db="EMBL/GenBank/DDBJ databases">
        <title>Complete sequence of chromosome of Methanococcus maripaludis C5.</title>
        <authorList>
            <consortium name="US DOE Joint Genome Institute"/>
            <person name="Copeland A."/>
            <person name="Lucas S."/>
            <person name="Lapidus A."/>
            <person name="Barry K."/>
            <person name="Glavina del Rio T."/>
            <person name="Dalin E."/>
            <person name="Tice H."/>
            <person name="Pitluck S."/>
            <person name="Chertkov O."/>
            <person name="Brettin T."/>
            <person name="Bruce D."/>
            <person name="Han C."/>
            <person name="Detter J.C."/>
            <person name="Schmutz J."/>
            <person name="Larimer F."/>
            <person name="Land M."/>
            <person name="Hauser L."/>
            <person name="Kyrpides N."/>
            <person name="Mikhailova N."/>
            <person name="Sieprawska-Lupa M."/>
            <person name="Whitman W.B."/>
            <person name="Richardson P."/>
        </authorList>
    </citation>
    <scope>NUCLEOTIDE SEQUENCE [LARGE SCALE GENOMIC DNA]</scope>
    <source>
        <strain evidence="5">C5 / ATCC BAA-1333</strain>
    </source>
</reference>
<dbReference type="EMBL" id="CP000609">
    <property type="protein sequence ID" value="ABO35778.1"/>
    <property type="molecule type" value="Genomic_DNA"/>
</dbReference>
<dbReference type="HOGENOM" id="CLU_002017_4_0_2"/>
<feature type="region of interest" description="Disordered" evidence="1">
    <location>
        <begin position="1965"/>
        <end position="1990"/>
    </location>
</feature>
<keyword evidence="2" id="KW-0812">Transmembrane</keyword>
<feature type="transmembrane region" description="Helical" evidence="2">
    <location>
        <begin position="2072"/>
        <end position="2090"/>
    </location>
</feature>
<dbReference type="PANTHER" id="PTHR44119">
    <property type="entry name" value="MAGNESIUM-CHELATASE SUBUNIT CHLH, CHLOROPLASTIC"/>
    <property type="match status" value="1"/>
</dbReference>
<dbReference type="Gene3D" id="2.60.40.10">
    <property type="entry name" value="Immunoglobulins"/>
    <property type="match status" value="3"/>
</dbReference>
<dbReference type="SUPFAM" id="SSF117074">
    <property type="entry name" value="Hypothetical protein PA1324"/>
    <property type="match status" value="6"/>
</dbReference>
<proteinExistence type="predicted"/>
<dbReference type="EC" id="6.6.1.2" evidence="4"/>
<dbReference type="Pfam" id="PF02514">
    <property type="entry name" value="CobN-Mg_chel"/>
    <property type="match status" value="1"/>
</dbReference>
<evidence type="ECO:0000313" key="5">
    <source>
        <dbReference type="Proteomes" id="UP000000253"/>
    </source>
</evidence>
<protein>
    <submittedName>
        <fullName evidence="4">Cobaltochelatase CobN subunit</fullName>
        <ecNumber evidence="4">6.6.1.2</ecNumber>
    </submittedName>
</protein>
<dbReference type="STRING" id="402880.MmarC5_1481"/>
<evidence type="ECO:0000256" key="1">
    <source>
        <dbReference type="SAM" id="MobiDB-lite"/>
    </source>
</evidence>
<dbReference type="Proteomes" id="UP000000253">
    <property type="component" value="Chromosome"/>
</dbReference>
<keyword evidence="4" id="KW-0436">Ligase</keyword>
<feature type="compositionally biased region" description="Polar residues" evidence="1">
    <location>
        <begin position="2057"/>
        <end position="2068"/>
    </location>
</feature>
<dbReference type="OrthoDB" id="192131at2157"/>
<dbReference type="RefSeq" id="WP_011869228.1">
    <property type="nucleotide sequence ID" value="NC_009135.1"/>
</dbReference>
<dbReference type="NCBIfam" id="NF004645">
    <property type="entry name" value="PRK05989.2-3"/>
    <property type="match status" value="1"/>
</dbReference>
<evidence type="ECO:0000259" key="3">
    <source>
        <dbReference type="Pfam" id="PF02514"/>
    </source>
</evidence>
<organism evidence="4 5">
    <name type="scientific">Methanococcus maripaludis (strain C5 / ATCC BAA-1333)</name>
    <dbReference type="NCBI Taxonomy" id="402880"/>
    <lineage>
        <taxon>Archaea</taxon>
        <taxon>Methanobacteriati</taxon>
        <taxon>Methanobacteriota</taxon>
        <taxon>Methanomada group</taxon>
        <taxon>Methanococci</taxon>
        <taxon>Methanococcales</taxon>
        <taxon>Methanococcaceae</taxon>
        <taxon>Methanococcus</taxon>
    </lineage>
</organism>
<sequence length="2110" mass="231335">MRFKNIFLILLSMLLLSSLTGVSAEEIEYKFISNTTSDATGNFSFSDVPNGNYTLSGVIWSTAMGGMWLTNVQEIEIENGVPVTNLSMAMRSNSSNDAEAILRMLNRTAISGATVSKTGSAKAGTTLVLTDENGDFVTNTTSDATGNFSFSDVPNGNYTLSGVIWSTAMGGMWLTNVQEIEIENGVPVTNLSMAMRSNSSNDAEAILRMLNRTAISGATVSKTGSAKAGTTLVLTKKIIVSTEDEEISEPVEIGLVAETWYKFISNTTSDATGNFSFSDVPNGNYTLSGVIWSTAMGGMWLTNVQEIEIENGVPVTNLSMAMRSNSSNDAEAILRMLNRTAISGATVSKTGSAKAGTTLVLTKKIIVSTEDEEISEPVEIGLVAETWYKFISNTTSDATGNFSFSDVPNGNYTLSGVIWSTAMGGMWLTNVQEIEIENGVPVTNLSMAMRSNSSNDAEAILRMLNRTAISGATVSKTGSAKAGTTLVLTDENGDFVTNTTSDATGNFSFSDVPNGNYTLSGVIWSTAMGGMWLTNVQEIEIENGVPVTNLSMAMRSNSSNDAEAILRMLNRTAISGATVSKTGSAKAGTTLVLTDENGDFVTNTTSDATGNFSFSDVPNGNYTLSGVIWSTAMGGMWLTNVQEIEIENGVPVTNLSMAMRSNSSNDAEAILRMLNRTAISGATVDKYVAPKTGVTLVLTKKMVSYVPGEVSKLNVAIVTGYTNYEKQLSISTNRINSNSDLNLVASYYTTSNLSEDIDLSQMDIIYIVMVTQSAEAIEDTVQDAVDNGAVVIGSNTYLPESNYDIPEEYADMAEFKKYLSEYWSGGASDDENFDNLIFYLAKEYYNRTDLTVKEPSGLQRAIYHPNMTSTPTEFFTADAGEYFAWYSNRTDGHSFDENAPTVGIAFYTSYYPNEMDPIDKLIAGFESRGVNVIACYGDADNQLDDFLNYNNETKVDAVISFLYRGTYFDLEELGVPVIDGVLNGYMNTSEWIETSNPLPVTNMLRIYRPESEGLIDPIMIAAEDTVIEDNETISKYIGHDTQIEWLINRTIAQCNLGIEPESDKKVAIIYYNHEGGKNNIGASYLEVAPSIVNLLNAMDSDGYDINESIIPNKTELVDLMLLQGRNIGSWAPGELESLVETGEVELIPEETYISWFNELPEERRSEVVETWGEAPGDLMVYGATNGSKYIVIPKISISDNVIVAPQPSRGWMDSYDTLYHDTELPPNHQYIAFYLWLQKEYDADVMVNMGRHGTVEWLPGKEFCLLSDEWPAIMTGDIPVVYPYVMDGTGEGMQAKRRGNAVIIDHLIPPVISAGLYGNYSLLNSEISSYQTSVTESESLKQAQLEEIVNLTIQLDLEDSVNMSLAQNESTIDDFLDELDDVLRELRSLSMPYGLHVLGEAPKGEELVGMVNSMLGSSYSEKVAVYNNSDSAATDLLTKVLLENVSVTEAQMQVLGTTSEDIGDDLQLAINYSALLLEADNEIEQVLKAMNGEYIEPGLGGDPILRPETLPSGSNFYAFDEQLVPTKQAWEEGKALVDEWLSEYYAENGECPTKVAYILWAGESTRHQGIMEAQILYMLGVQPVWNENSGKVTDVEIINSSELNRPRIDVVVQTSGLYRDSFPMKVQLIDKAVRLAYEEDEPENYVRINTDELKEVLNETIQNESLSLDIAQFRIFGPADGNYGTGMANAVSSSEIWNDTDALAELYINRMSYVYGQNIWGQTISEYIELQTGQNIEINSTILFENNLNDVGNIFHSRSSNTYGSLDTNDFYQYVGGLSNAITYESGEAPNAYVVNLQIADDQKIETLKDYIENELYARYYNPLWITGMQESGFEGATEMESFIENLWGWEALTSGVIDDDMWNKAYDTYFADSELSGWLNENNPYAYQSMTARMLETARKGSWDASGKDVEFLANEFIQSVVDYGVTCCHHTCGNLELNDWALEHSSLDEETLKEYEKLYEEATQKDIELPSETETTETSSNSEPDTYSKVYAGNESVIEAVNATNATVLTNTTTTEDAAQSAGSDGGKSSSGSSTSSSESSSSSTSKTQKAYEVTVNNEPESSETSGTTVIAIIGAVGMTSLVGVGYFKQNPDIFKNILNALKLLRRK</sequence>
<feature type="domain" description="CobN/magnesium chelatase" evidence="3">
    <location>
        <begin position="821"/>
        <end position="1909"/>
    </location>
</feature>
<evidence type="ECO:0000313" key="4">
    <source>
        <dbReference type="EMBL" id="ABO35778.1"/>
    </source>
</evidence>
<dbReference type="PANTHER" id="PTHR44119:SF4">
    <property type="entry name" value="AEROBIC COBALTOCHELATASE SUBUNIT COBN"/>
    <property type="match status" value="1"/>
</dbReference>
<dbReference type="eggNOG" id="arCOG03022">
    <property type="taxonomic scope" value="Archaea"/>
</dbReference>
<keyword evidence="2" id="KW-0472">Membrane</keyword>